<protein>
    <submittedName>
        <fullName evidence="1">Uncharacterized protein</fullName>
    </submittedName>
</protein>
<sequence length="145" mass="15982">MTSLKILFLAMTMALACALSATPSERYFFTIDGGDTSTESEEKPSLRMANRLLGSRRVMTCDKYPRVCGVVGSRGPDCCHKKCVRVSRDRNNCGKCGNKCKYSQICCKGNCVNPMADKNHCGRCGNKCQIKGDYCQHGMCSYAYA</sequence>
<evidence type="ECO:0000313" key="2">
    <source>
        <dbReference type="Proteomes" id="UP000828941"/>
    </source>
</evidence>
<accession>A0ACB9KN75</accession>
<dbReference type="EMBL" id="CM039438">
    <property type="protein sequence ID" value="KAI4298726.1"/>
    <property type="molecule type" value="Genomic_DNA"/>
</dbReference>
<comment type="caution">
    <text evidence="1">The sequence shown here is derived from an EMBL/GenBank/DDBJ whole genome shotgun (WGS) entry which is preliminary data.</text>
</comment>
<name>A0ACB9KN75_BAUVA</name>
<organism evidence="1 2">
    <name type="scientific">Bauhinia variegata</name>
    <name type="common">Purple orchid tree</name>
    <name type="synonym">Phanera variegata</name>
    <dbReference type="NCBI Taxonomy" id="167791"/>
    <lineage>
        <taxon>Eukaryota</taxon>
        <taxon>Viridiplantae</taxon>
        <taxon>Streptophyta</taxon>
        <taxon>Embryophyta</taxon>
        <taxon>Tracheophyta</taxon>
        <taxon>Spermatophyta</taxon>
        <taxon>Magnoliopsida</taxon>
        <taxon>eudicotyledons</taxon>
        <taxon>Gunneridae</taxon>
        <taxon>Pentapetalae</taxon>
        <taxon>rosids</taxon>
        <taxon>fabids</taxon>
        <taxon>Fabales</taxon>
        <taxon>Fabaceae</taxon>
        <taxon>Cercidoideae</taxon>
        <taxon>Cercideae</taxon>
        <taxon>Bauhiniinae</taxon>
        <taxon>Bauhinia</taxon>
    </lineage>
</organism>
<dbReference type="Proteomes" id="UP000828941">
    <property type="component" value="Chromosome 13"/>
</dbReference>
<reference evidence="1 2" key="1">
    <citation type="journal article" date="2022" name="DNA Res.">
        <title>Chromosomal-level genome assembly of the orchid tree Bauhinia variegata (Leguminosae; Cercidoideae) supports the allotetraploid origin hypothesis of Bauhinia.</title>
        <authorList>
            <person name="Zhong Y."/>
            <person name="Chen Y."/>
            <person name="Zheng D."/>
            <person name="Pang J."/>
            <person name="Liu Y."/>
            <person name="Luo S."/>
            <person name="Meng S."/>
            <person name="Qian L."/>
            <person name="Wei D."/>
            <person name="Dai S."/>
            <person name="Zhou R."/>
        </authorList>
    </citation>
    <scope>NUCLEOTIDE SEQUENCE [LARGE SCALE GENOMIC DNA]</scope>
    <source>
        <strain evidence="1">BV-YZ2020</strain>
    </source>
</reference>
<evidence type="ECO:0000313" key="1">
    <source>
        <dbReference type="EMBL" id="KAI4298726.1"/>
    </source>
</evidence>
<keyword evidence="2" id="KW-1185">Reference proteome</keyword>
<gene>
    <name evidence="1" type="ORF">L6164_032250</name>
</gene>
<proteinExistence type="predicted"/>